<accession>A0ACD4NS68</accession>
<reference evidence="1" key="1">
    <citation type="submission" date="2022-11" db="EMBL/GenBank/DDBJ databases">
        <title>beta-Carotene-producing bacterium, Jeongeuplla avenae sp. nov., alleviates the salt stress of Arabidopsis seedlings.</title>
        <authorList>
            <person name="Jiang L."/>
            <person name="Lee J."/>
        </authorList>
    </citation>
    <scope>NUCLEOTIDE SEQUENCE</scope>
    <source>
        <strain evidence="1">DY_R2A_6</strain>
    </source>
</reference>
<sequence length="102" mass="12080">MAEKKRWRDAPSPCIGVCRFMERMAGDTENRCIGCAMTKREKKRFKKLVGKAERRPFFAELTLRLLAMRRYRGWARLYRKKCDRKAVPCPLDKLPSPELFGR</sequence>
<evidence type="ECO:0000313" key="2">
    <source>
        <dbReference type="Proteomes" id="UP001163223"/>
    </source>
</evidence>
<dbReference type="Proteomes" id="UP001163223">
    <property type="component" value="Chromosome"/>
</dbReference>
<protein>
    <submittedName>
        <fullName evidence="1">DUF1289 domain-containing protein</fullName>
    </submittedName>
</protein>
<dbReference type="EMBL" id="CP113520">
    <property type="protein sequence ID" value="WAJ29671.1"/>
    <property type="molecule type" value="Genomic_DNA"/>
</dbReference>
<evidence type="ECO:0000313" key="1">
    <source>
        <dbReference type="EMBL" id="WAJ29671.1"/>
    </source>
</evidence>
<gene>
    <name evidence="1" type="ORF">OXU80_05430</name>
</gene>
<keyword evidence="2" id="KW-1185">Reference proteome</keyword>
<name>A0ACD4NS68_9HYPH</name>
<proteinExistence type="predicted"/>
<organism evidence="1 2">
    <name type="scientific">Antarcticirhabdus aurantiaca</name>
    <dbReference type="NCBI Taxonomy" id="2606717"/>
    <lineage>
        <taxon>Bacteria</taxon>
        <taxon>Pseudomonadati</taxon>
        <taxon>Pseudomonadota</taxon>
        <taxon>Alphaproteobacteria</taxon>
        <taxon>Hyphomicrobiales</taxon>
        <taxon>Aurantimonadaceae</taxon>
        <taxon>Antarcticirhabdus</taxon>
    </lineage>
</organism>